<protein>
    <submittedName>
        <fullName evidence="2">Uncharacterized protein</fullName>
    </submittedName>
</protein>
<accession>A0A4Z2IIJ6</accession>
<reference evidence="2 3" key="1">
    <citation type="submission" date="2019-03" db="EMBL/GenBank/DDBJ databases">
        <title>First draft genome of Liparis tanakae, snailfish: a comprehensive survey of snailfish specific genes.</title>
        <authorList>
            <person name="Kim W."/>
            <person name="Song I."/>
            <person name="Jeong J.-H."/>
            <person name="Kim D."/>
            <person name="Kim S."/>
            <person name="Ryu S."/>
            <person name="Song J.Y."/>
            <person name="Lee S.K."/>
        </authorList>
    </citation>
    <scope>NUCLEOTIDE SEQUENCE [LARGE SCALE GENOMIC DNA]</scope>
    <source>
        <tissue evidence="2">Muscle</tissue>
    </source>
</reference>
<comment type="caution">
    <text evidence="2">The sequence shown here is derived from an EMBL/GenBank/DDBJ whole genome shotgun (WGS) entry which is preliminary data.</text>
</comment>
<evidence type="ECO:0000313" key="3">
    <source>
        <dbReference type="Proteomes" id="UP000314294"/>
    </source>
</evidence>
<proteinExistence type="predicted"/>
<feature type="compositionally biased region" description="Gly residues" evidence="1">
    <location>
        <begin position="215"/>
        <end position="224"/>
    </location>
</feature>
<feature type="region of interest" description="Disordered" evidence="1">
    <location>
        <begin position="202"/>
        <end position="263"/>
    </location>
</feature>
<organism evidence="2 3">
    <name type="scientific">Liparis tanakae</name>
    <name type="common">Tanaka's snailfish</name>
    <dbReference type="NCBI Taxonomy" id="230148"/>
    <lineage>
        <taxon>Eukaryota</taxon>
        <taxon>Metazoa</taxon>
        <taxon>Chordata</taxon>
        <taxon>Craniata</taxon>
        <taxon>Vertebrata</taxon>
        <taxon>Euteleostomi</taxon>
        <taxon>Actinopterygii</taxon>
        <taxon>Neopterygii</taxon>
        <taxon>Teleostei</taxon>
        <taxon>Neoteleostei</taxon>
        <taxon>Acanthomorphata</taxon>
        <taxon>Eupercaria</taxon>
        <taxon>Perciformes</taxon>
        <taxon>Cottioidei</taxon>
        <taxon>Cottales</taxon>
        <taxon>Liparidae</taxon>
        <taxon>Liparis</taxon>
    </lineage>
</organism>
<feature type="compositionally biased region" description="Polar residues" evidence="1">
    <location>
        <begin position="252"/>
        <end position="261"/>
    </location>
</feature>
<evidence type="ECO:0000313" key="2">
    <source>
        <dbReference type="EMBL" id="TNN77551.1"/>
    </source>
</evidence>
<feature type="compositionally biased region" description="Basic and acidic residues" evidence="1">
    <location>
        <begin position="238"/>
        <end position="251"/>
    </location>
</feature>
<keyword evidence="3" id="KW-1185">Reference proteome</keyword>
<dbReference type="EMBL" id="SRLO01000081">
    <property type="protein sequence ID" value="TNN77551.1"/>
    <property type="molecule type" value="Genomic_DNA"/>
</dbReference>
<name>A0A4Z2IIJ6_9TELE</name>
<sequence>MEAKEERAMLWIWNGEARESKARAEREQECRSAGEPHPASEGLQDVGQDVVLQLEELRWLTVHLETVGVVVEFHRAHEGRYLEESPDRALLRTTGVSSAGTGTFGTPESTLASLSDAPSFSPFSSLHFQQNGACAAKLIHSLLLKTKLGSEVSPHIHTAGGQPTVWGAQRVSRAFDSILWERFILLQCDASDVLRTTLHMHGSWEEEKEEEERGGGGGGGGGGEQFNYVCTSTTTESADGRAQHTHIKDDSSPASTELWEQSDSISLPSAPSVSPLLHQSPLCSISFPSAPSVSPLLHQSPLYSISLPSAPSVSPLLHQSPLCSFLPLPV</sequence>
<feature type="compositionally biased region" description="Polar residues" evidence="1">
    <location>
        <begin position="228"/>
        <end position="237"/>
    </location>
</feature>
<gene>
    <name evidence="2" type="ORF">EYF80_012141</name>
</gene>
<dbReference type="AlphaFoldDB" id="A0A4Z2IIJ6"/>
<dbReference type="Proteomes" id="UP000314294">
    <property type="component" value="Unassembled WGS sequence"/>
</dbReference>
<evidence type="ECO:0000256" key="1">
    <source>
        <dbReference type="SAM" id="MobiDB-lite"/>
    </source>
</evidence>
<feature type="compositionally biased region" description="Basic and acidic residues" evidence="1">
    <location>
        <begin position="18"/>
        <end position="34"/>
    </location>
</feature>
<feature type="region of interest" description="Disordered" evidence="1">
    <location>
        <begin position="18"/>
        <end position="42"/>
    </location>
</feature>